<comment type="catalytic activity">
    <reaction evidence="5">
        <text>siroheme + 2 H(+) = 12,18-didecarboxysiroheme + 2 CO2</text>
        <dbReference type="Rhea" id="RHEA:19093"/>
        <dbReference type="ChEBI" id="CHEBI:15378"/>
        <dbReference type="ChEBI" id="CHEBI:16526"/>
        <dbReference type="ChEBI" id="CHEBI:60052"/>
        <dbReference type="ChEBI" id="CHEBI:140497"/>
        <dbReference type="EC" id="4.1.1.111"/>
    </reaction>
</comment>
<feature type="domain" description="Siroheme decarboxylase AsnC-like ligand binding" evidence="6">
    <location>
        <begin position="64"/>
        <end position="138"/>
    </location>
</feature>
<evidence type="ECO:0000256" key="5">
    <source>
        <dbReference type="ARBA" id="ARBA00048470"/>
    </source>
</evidence>
<dbReference type="RefSeq" id="WP_062803678.1">
    <property type="nucleotide sequence ID" value="NZ_CP014845.1"/>
</dbReference>
<keyword evidence="9" id="KW-1185">Reference proteome</keyword>
<evidence type="ECO:0000313" key="9">
    <source>
        <dbReference type="Proteomes" id="UP000075238"/>
    </source>
</evidence>
<accession>A0A142JUX7</accession>
<evidence type="ECO:0000256" key="3">
    <source>
        <dbReference type="ARBA" id="ARBA00023457"/>
    </source>
</evidence>
<proteinExistence type="inferred from homology"/>
<dbReference type="Pfam" id="PF22451">
    <property type="entry name" value="NirdL-like_HTH"/>
    <property type="match status" value="2"/>
</dbReference>
<feature type="domain" description="Siroheme decarboxylase NirL-like HTH" evidence="7">
    <location>
        <begin position="6"/>
        <end position="42"/>
    </location>
</feature>
<dbReference type="PANTHER" id="PTHR43413">
    <property type="entry name" value="TRANSCRIPTIONAL REGULATOR, ASNC FAMILY"/>
    <property type="match status" value="1"/>
</dbReference>
<evidence type="ECO:0000256" key="4">
    <source>
        <dbReference type="ARBA" id="ARBA00023471"/>
    </source>
</evidence>
<dbReference type="KEGG" id="cnan:A2G96_29545"/>
<name>A0A142JUX7_9BURK</name>
<dbReference type="GO" id="GO:0016829">
    <property type="term" value="F:lyase activity"/>
    <property type="evidence" value="ECO:0007669"/>
    <property type="project" value="UniProtKB-KW"/>
</dbReference>
<dbReference type="OrthoDB" id="9806536at2"/>
<dbReference type="AlphaFoldDB" id="A0A142JUX7"/>
<dbReference type="STRING" id="1796606.A2G96_29545"/>
<comment type="pathway">
    <text evidence="2">Porphyrin-containing compound metabolism.</text>
</comment>
<dbReference type="EMBL" id="CP014845">
    <property type="protein sequence ID" value="AMR81889.1"/>
    <property type="molecule type" value="Genomic_DNA"/>
</dbReference>
<feature type="domain" description="Siroheme decarboxylase NirL-like HTH" evidence="7">
    <location>
        <begin position="175"/>
        <end position="219"/>
    </location>
</feature>
<dbReference type="EC" id="4.1.1.111" evidence="4"/>
<feature type="domain" description="Siroheme decarboxylase AsnC-like ligand binding" evidence="6">
    <location>
        <begin position="229"/>
        <end position="317"/>
    </location>
</feature>
<evidence type="ECO:0000259" key="7">
    <source>
        <dbReference type="Pfam" id="PF22451"/>
    </source>
</evidence>
<gene>
    <name evidence="8" type="ORF">A2G96_29545</name>
</gene>
<evidence type="ECO:0000256" key="1">
    <source>
        <dbReference type="ARBA" id="ARBA00023239"/>
    </source>
</evidence>
<dbReference type="Proteomes" id="UP000075238">
    <property type="component" value="Chromosome 2"/>
</dbReference>
<dbReference type="InterPro" id="IPR040523">
    <property type="entry name" value="AsnC_trans_reg2"/>
</dbReference>
<reference evidence="8 9" key="1">
    <citation type="submission" date="2016-03" db="EMBL/GenBank/DDBJ databases">
        <title>Complete genome sequence of a novel chlorpyrifos degrading bacterium, Cupriavidus nantongensis sp. X1.</title>
        <authorList>
            <person name="Fang L."/>
        </authorList>
    </citation>
    <scope>NUCLEOTIDE SEQUENCE [LARGE SCALE GENOMIC DNA]</scope>
    <source>
        <strain evidence="8 9">X1</strain>
    </source>
</reference>
<evidence type="ECO:0000256" key="2">
    <source>
        <dbReference type="ARBA" id="ARBA00023444"/>
    </source>
</evidence>
<dbReference type="InterPro" id="IPR053953">
    <property type="entry name" value="NirdL-like_HTH"/>
</dbReference>
<dbReference type="PANTHER" id="PTHR43413:SF1">
    <property type="entry name" value="SIROHEME DECARBOXYLASE NIRL SUBUNIT"/>
    <property type="match status" value="1"/>
</dbReference>
<dbReference type="Pfam" id="PF17805">
    <property type="entry name" value="AsnC_trans_reg2"/>
    <property type="match status" value="2"/>
</dbReference>
<evidence type="ECO:0000259" key="6">
    <source>
        <dbReference type="Pfam" id="PF17805"/>
    </source>
</evidence>
<sequence length="329" mass="35949">MINEQNLYDQLQRGFPLQPRPYQALAAKAGLCEHALLTLLARDLGTGRISRVGAVFAPNVIGVSTLGALSVPPAQLDRVAARVSACAAVSHNYARSGHRYNLWFVAGARERGMLDATLASIGDLTGLAPLDLPMAREYHIDLGFPLARPHGTRPRRPAGLAALAAAVALDDDDWRLVAALEAGLPLTPRPFHALARQARLAVPQVLERLAQWSAQGVIRRLGVVLRHGRFGYRHNAMCVWDVPDGRVDAIGMRLARQPRVTLCYRRERRLPDWPYNLFAMIHARSAQDLQAALAQVRAAAGLEQVPGSVLVGTHCYKQRGTRYATEVPA</sequence>
<comment type="similarity">
    <text evidence="3">Belongs to the Ahb/Nir family.</text>
</comment>
<dbReference type="Gene3D" id="3.30.70.3460">
    <property type="match status" value="2"/>
</dbReference>
<evidence type="ECO:0000313" key="8">
    <source>
        <dbReference type="EMBL" id="AMR81889.1"/>
    </source>
</evidence>
<keyword evidence="1" id="KW-0456">Lyase</keyword>
<dbReference type="InterPro" id="IPR050684">
    <property type="entry name" value="HTH-Siroheme_Decarb"/>
</dbReference>
<organism evidence="8 9">
    <name type="scientific">Cupriavidus nantongensis</name>
    <dbReference type="NCBI Taxonomy" id="1796606"/>
    <lineage>
        <taxon>Bacteria</taxon>
        <taxon>Pseudomonadati</taxon>
        <taxon>Pseudomonadota</taxon>
        <taxon>Betaproteobacteria</taxon>
        <taxon>Burkholderiales</taxon>
        <taxon>Burkholderiaceae</taxon>
        <taxon>Cupriavidus</taxon>
    </lineage>
</organism>
<protein>
    <recommendedName>
        <fullName evidence="4">siroheme decarboxylase</fullName>
        <ecNumber evidence="4">4.1.1.111</ecNumber>
    </recommendedName>
</protein>